<evidence type="ECO:0000259" key="7">
    <source>
        <dbReference type="Pfam" id="PF00728"/>
    </source>
</evidence>
<dbReference type="Pfam" id="PF02838">
    <property type="entry name" value="Glyco_hydro_20b"/>
    <property type="match status" value="1"/>
</dbReference>
<dbReference type="EMBL" id="JBIVPC010000009">
    <property type="protein sequence ID" value="MFJ6038256.1"/>
    <property type="molecule type" value="Genomic_DNA"/>
</dbReference>
<keyword evidence="10" id="KW-1185">Reference proteome</keyword>
<keyword evidence="6" id="KW-0732">Signal</keyword>
<evidence type="ECO:0000256" key="1">
    <source>
        <dbReference type="ARBA" id="ARBA00001231"/>
    </source>
</evidence>
<dbReference type="SUPFAM" id="SSF55545">
    <property type="entry name" value="beta-N-acetylhexosaminidase-like domain"/>
    <property type="match status" value="1"/>
</dbReference>
<dbReference type="RefSeq" id="WP_055467643.1">
    <property type="nucleotide sequence ID" value="NZ_BBOK01000002.1"/>
</dbReference>
<dbReference type="EC" id="3.2.1.52" evidence="3"/>
<accession>A0ABW8HBV5</accession>
<evidence type="ECO:0000259" key="8">
    <source>
        <dbReference type="Pfam" id="PF02838"/>
    </source>
</evidence>
<evidence type="ECO:0000313" key="9">
    <source>
        <dbReference type="EMBL" id="MFJ6038256.1"/>
    </source>
</evidence>
<comment type="similarity">
    <text evidence="2">Belongs to the glycosyl hydrolase 20 family.</text>
</comment>
<keyword evidence="5" id="KW-0326">Glycosidase</keyword>
<organism evidence="9 10">
    <name type="scientific">Streptomyces ardesiacus</name>
    <dbReference type="NCBI Taxonomy" id="285564"/>
    <lineage>
        <taxon>Bacteria</taxon>
        <taxon>Bacillati</taxon>
        <taxon>Actinomycetota</taxon>
        <taxon>Actinomycetes</taxon>
        <taxon>Kitasatosporales</taxon>
        <taxon>Streptomycetaceae</taxon>
        <taxon>Streptomyces</taxon>
    </lineage>
</organism>
<dbReference type="Gene3D" id="3.30.379.10">
    <property type="entry name" value="Chitobiase/beta-hexosaminidase domain 2-like"/>
    <property type="match status" value="1"/>
</dbReference>
<dbReference type="Gene3D" id="3.20.20.80">
    <property type="entry name" value="Glycosidases"/>
    <property type="match status" value="1"/>
</dbReference>
<feature type="domain" description="Glycoside hydrolase family 20 catalytic" evidence="7">
    <location>
        <begin position="180"/>
        <end position="499"/>
    </location>
</feature>
<feature type="signal peptide" evidence="6">
    <location>
        <begin position="1"/>
        <end position="36"/>
    </location>
</feature>
<dbReference type="InterPro" id="IPR029018">
    <property type="entry name" value="Hex-like_dom2"/>
</dbReference>
<feature type="domain" description="Beta-hexosaminidase bacterial type N-terminal" evidence="8">
    <location>
        <begin position="49"/>
        <end position="176"/>
    </location>
</feature>
<dbReference type="Pfam" id="PF00728">
    <property type="entry name" value="Glyco_hydro_20"/>
    <property type="match status" value="1"/>
</dbReference>
<dbReference type="Proteomes" id="UP001617907">
    <property type="component" value="Unassembled WGS sequence"/>
</dbReference>
<proteinExistence type="inferred from homology"/>
<gene>
    <name evidence="9" type="ORF">ACIQFM_18600</name>
</gene>
<sequence length="538" mass="58507">MRPHRRHHRTTPRITRLLGSLLLVAAVGAMTTGASAGRGAAAEPTPLDQVIPAPVSVDPGGAPYRITRGTHIRVDASREARRVGDYLADLLRPATGYRLPVTTHGHGGIQLRLAEGPYGDEGYRLDSGGSGVTITARKAAGLFHGVQTLRQLLPPAVEKDSVQPGPWLVAGGTVEDSPRYAWRSAMLDVSRHFFTVDEVKRYIDRVVRYKYNKLHLHLSDDQGWRIAVDSWPRLAAYGGSTEVGGGPGGSYTKADYREIVRYAASRHLEVIPEIDMPGHTNAALASYAELNCDGVAPPLYTGTKVGFSTLCVDKDVTYDFVDDVLGELAALTPGRYLHIGGDEAHSTPHADFVAFMKRVQPIVAKYGKTVVGWHQLAGAEPAEGALVQYWGLDRTSDTEKAEVAEAARNGTGLILSPADRTYLDMKYTKDTPLGLSWAGYVEVQRSYDWDPAAYLPGAPAEAVRGVEAPLWTETLSDPDQLDFMAFPRLPGVAELGWSPASTHDWDTYKVRLAAQAPYWEAAGIDYYRSPQVPWPAAG</sequence>
<dbReference type="InterPro" id="IPR017853">
    <property type="entry name" value="GH"/>
</dbReference>
<keyword evidence="4" id="KW-0378">Hydrolase</keyword>
<evidence type="ECO:0000256" key="6">
    <source>
        <dbReference type="SAM" id="SignalP"/>
    </source>
</evidence>
<dbReference type="PRINTS" id="PR00738">
    <property type="entry name" value="GLHYDRLASE20"/>
</dbReference>
<evidence type="ECO:0000313" key="10">
    <source>
        <dbReference type="Proteomes" id="UP001617907"/>
    </source>
</evidence>
<dbReference type="InterPro" id="IPR025705">
    <property type="entry name" value="Beta_hexosaminidase_sua/sub"/>
</dbReference>
<dbReference type="CDD" id="cd06568">
    <property type="entry name" value="GH20_SpHex_like"/>
    <property type="match status" value="1"/>
</dbReference>
<name>A0ABW8HBV5_9ACTN</name>
<comment type="catalytic activity">
    <reaction evidence="1">
        <text>Hydrolysis of terminal non-reducing N-acetyl-D-hexosamine residues in N-acetyl-beta-D-hexosaminides.</text>
        <dbReference type="EC" id="3.2.1.52"/>
    </reaction>
</comment>
<dbReference type="PANTHER" id="PTHR22600">
    <property type="entry name" value="BETA-HEXOSAMINIDASE"/>
    <property type="match status" value="1"/>
</dbReference>
<feature type="chain" id="PRO_5046520634" description="beta-N-acetylhexosaminidase" evidence="6">
    <location>
        <begin position="37"/>
        <end position="538"/>
    </location>
</feature>
<evidence type="ECO:0000256" key="4">
    <source>
        <dbReference type="ARBA" id="ARBA00022801"/>
    </source>
</evidence>
<comment type="caution">
    <text evidence="9">The sequence shown here is derived from an EMBL/GenBank/DDBJ whole genome shotgun (WGS) entry which is preliminary data.</text>
</comment>
<dbReference type="InterPro" id="IPR015882">
    <property type="entry name" value="HEX_bac_N"/>
</dbReference>
<protein>
    <recommendedName>
        <fullName evidence="3">beta-N-acetylhexosaminidase</fullName>
        <ecNumber evidence="3">3.2.1.52</ecNumber>
    </recommendedName>
</protein>
<reference evidence="9 10" key="1">
    <citation type="submission" date="2024-10" db="EMBL/GenBank/DDBJ databases">
        <title>The Natural Products Discovery Center: Release of the First 8490 Sequenced Strains for Exploring Actinobacteria Biosynthetic Diversity.</title>
        <authorList>
            <person name="Kalkreuter E."/>
            <person name="Kautsar S.A."/>
            <person name="Yang D."/>
            <person name="Bader C.D."/>
            <person name="Teijaro C.N."/>
            <person name="Fluegel L."/>
            <person name="Davis C.M."/>
            <person name="Simpson J.R."/>
            <person name="Lauterbach L."/>
            <person name="Steele A.D."/>
            <person name="Gui C."/>
            <person name="Meng S."/>
            <person name="Li G."/>
            <person name="Viehrig K."/>
            <person name="Ye F."/>
            <person name="Su P."/>
            <person name="Kiefer A.F."/>
            <person name="Nichols A."/>
            <person name="Cepeda A.J."/>
            <person name="Yan W."/>
            <person name="Fan B."/>
            <person name="Jiang Y."/>
            <person name="Adhikari A."/>
            <person name="Zheng C.-J."/>
            <person name="Schuster L."/>
            <person name="Cowan T.M."/>
            <person name="Smanski M.J."/>
            <person name="Chevrette M.G."/>
            <person name="De Carvalho L.P.S."/>
            <person name="Shen B."/>
        </authorList>
    </citation>
    <scope>NUCLEOTIDE SEQUENCE [LARGE SCALE GENOMIC DNA]</scope>
    <source>
        <strain evidence="9 10">NPDC093086</strain>
    </source>
</reference>
<dbReference type="InterPro" id="IPR015883">
    <property type="entry name" value="Glyco_hydro_20_cat"/>
</dbReference>
<evidence type="ECO:0000256" key="5">
    <source>
        <dbReference type="ARBA" id="ARBA00023295"/>
    </source>
</evidence>
<evidence type="ECO:0000256" key="2">
    <source>
        <dbReference type="ARBA" id="ARBA00006285"/>
    </source>
</evidence>
<evidence type="ECO:0000256" key="3">
    <source>
        <dbReference type="ARBA" id="ARBA00012663"/>
    </source>
</evidence>
<dbReference type="PANTHER" id="PTHR22600:SF57">
    <property type="entry name" value="BETA-N-ACETYLHEXOSAMINIDASE"/>
    <property type="match status" value="1"/>
</dbReference>
<dbReference type="SUPFAM" id="SSF51445">
    <property type="entry name" value="(Trans)glycosidases"/>
    <property type="match status" value="1"/>
</dbReference>